<dbReference type="InterPro" id="IPR050300">
    <property type="entry name" value="GDXG_lipolytic_enzyme"/>
</dbReference>
<dbReference type="Proteomes" id="UP001232148">
    <property type="component" value="Unassembled WGS sequence"/>
</dbReference>
<dbReference type="Gene3D" id="3.40.50.1820">
    <property type="entry name" value="alpha/beta hydrolase"/>
    <property type="match status" value="1"/>
</dbReference>
<keyword evidence="4" id="KW-1185">Reference proteome</keyword>
<name>A0AAD9HDB4_9PEZI</name>
<evidence type="ECO:0000259" key="2">
    <source>
        <dbReference type="Pfam" id="PF07859"/>
    </source>
</evidence>
<protein>
    <submittedName>
        <fullName evidence="3">Alpha/beta hydrolase fold protein</fullName>
    </submittedName>
</protein>
<gene>
    <name evidence="3" type="ORF">LX32DRAFT_654467</name>
</gene>
<dbReference type="PANTHER" id="PTHR48081">
    <property type="entry name" value="AB HYDROLASE SUPERFAMILY PROTEIN C4A8.06C"/>
    <property type="match status" value="1"/>
</dbReference>
<organism evidence="3 4">
    <name type="scientific">Colletotrichum zoysiae</name>
    <dbReference type="NCBI Taxonomy" id="1216348"/>
    <lineage>
        <taxon>Eukaryota</taxon>
        <taxon>Fungi</taxon>
        <taxon>Dikarya</taxon>
        <taxon>Ascomycota</taxon>
        <taxon>Pezizomycotina</taxon>
        <taxon>Sordariomycetes</taxon>
        <taxon>Hypocreomycetidae</taxon>
        <taxon>Glomerellales</taxon>
        <taxon>Glomerellaceae</taxon>
        <taxon>Colletotrichum</taxon>
        <taxon>Colletotrichum graminicola species complex</taxon>
    </lineage>
</organism>
<dbReference type="InterPro" id="IPR029058">
    <property type="entry name" value="AB_hydrolase_fold"/>
</dbReference>
<evidence type="ECO:0000313" key="4">
    <source>
        <dbReference type="Proteomes" id="UP001232148"/>
    </source>
</evidence>
<keyword evidence="1 3" id="KW-0378">Hydrolase</keyword>
<dbReference type="AlphaFoldDB" id="A0AAD9HDB4"/>
<comment type="caution">
    <text evidence="3">The sequence shown here is derived from an EMBL/GenBank/DDBJ whole genome shotgun (WGS) entry which is preliminary data.</text>
</comment>
<accession>A0AAD9HDB4</accession>
<dbReference type="SUPFAM" id="SSF53474">
    <property type="entry name" value="alpha/beta-Hydrolases"/>
    <property type="match status" value="1"/>
</dbReference>
<dbReference type="GO" id="GO:0016787">
    <property type="term" value="F:hydrolase activity"/>
    <property type="evidence" value="ECO:0007669"/>
    <property type="project" value="UniProtKB-KW"/>
</dbReference>
<evidence type="ECO:0000256" key="1">
    <source>
        <dbReference type="ARBA" id="ARBA00022801"/>
    </source>
</evidence>
<dbReference type="PANTHER" id="PTHR48081:SF8">
    <property type="entry name" value="ALPHA_BETA HYDROLASE FOLD-3 DOMAIN-CONTAINING PROTEIN-RELATED"/>
    <property type="match status" value="1"/>
</dbReference>
<evidence type="ECO:0000313" key="3">
    <source>
        <dbReference type="EMBL" id="KAK2026768.1"/>
    </source>
</evidence>
<dbReference type="InterPro" id="IPR013094">
    <property type="entry name" value="AB_hydrolase_3"/>
</dbReference>
<dbReference type="EMBL" id="MU842908">
    <property type="protein sequence ID" value="KAK2026768.1"/>
    <property type="molecule type" value="Genomic_DNA"/>
</dbReference>
<dbReference type="Pfam" id="PF07859">
    <property type="entry name" value="Abhydrolase_3"/>
    <property type="match status" value="1"/>
</dbReference>
<sequence length="405" mass="44452">MTVMGFARNAEPGSKPAHQPVASWLQRVVYGTKISSLQQWYFQKAGFEACMSYFWPPTMRPDLIKQYDCRKALPIRAFMWRADILTLGRENSIFFPSDYDQTSPQTLPTLFTIHGGGFCIGVPDDDDAWNRTFADVNGALVIALHYWKAPWAPWPHALHDLEALFLAAVGDESLPIDKSRVALGGFSAGGNLALCLSQMPSVRGHASAAPGAVVPVYPPTDFATPTASKRDRRPYKVGKLPGIRGSRRDFVLEFADVFDWSYIPYGTDLRDPLVSPLYAGRGDLPANVCVVAAELDYLAYEAWELACKLGGRPRGPPVGGFVGRAEPAAAGRAQDLELADERFSWEAADARGSVKWLLVPDVIHAFDMHEMGAAQLDAASAREGNAKAVKVIAVVGEWLRRTAWK</sequence>
<feature type="domain" description="Alpha/beta hydrolase fold-3" evidence="2">
    <location>
        <begin position="111"/>
        <end position="309"/>
    </location>
</feature>
<reference evidence="3" key="1">
    <citation type="submission" date="2021-06" db="EMBL/GenBank/DDBJ databases">
        <title>Comparative genomics, transcriptomics and evolutionary studies reveal genomic signatures of adaptation to plant cell wall in hemibiotrophic fungi.</title>
        <authorList>
            <consortium name="DOE Joint Genome Institute"/>
            <person name="Baroncelli R."/>
            <person name="Diaz J.F."/>
            <person name="Benocci T."/>
            <person name="Peng M."/>
            <person name="Battaglia E."/>
            <person name="Haridas S."/>
            <person name="Andreopoulos W."/>
            <person name="Labutti K."/>
            <person name="Pangilinan J."/>
            <person name="Floch G.L."/>
            <person name="Makela M.R."/>
            <person name="Henrissat B."/>
            <person name="Grigoriev I.V."/>
            <person name="Crouch J.A."/>
            <person name="De Vries R.P."/>
            <person name="Sukno S.A."/>
            <person name="Thon M.R."/>
        </authorList>
    </citation>
    <scope>NUCLEOTIDE SEQUENCE</scope>
    <source>
        <strain evidence="3">MAFF235873</strain>
    </source>
</reference>
<proteinExistence type="predicted"/>